<dbReference type="PANTHER" id="PTHR30265">
    <property type="entry name" value="RHO-INTERACTING TRANSCRIPTION TERMINATION FACTOR NUSG"/>
    <property type="match status" value="1"/>
</dbReference>
<dbReference type="HAMAP" id="MF_00948">
    <property type="entry name" value="NusG"/>
    <property type="match status" value="1"/>
</dbReference>
<dbReference type="NCBIfam" id="TIGR00922">
    <property type="entry name" value="nusG"/>
    <property type="match status" value="1"/>
</dbReference>
<dbReference type="FunFam" id="2.30.30.30:FF:000002">
    <property type="entry name" value="Transcription termination/antitermination factor NusG"/>
    <property type="match status" value="1"/>
</dbReference>
<reference evidence="10 11" key="1">
    <citation type="journal article" date="2007" name="Genome Res.">
        <title>Lateral gene transfer between obligate intracellular bacteria: evidence from the Rickettsia massiliae genome.</title>
        <authorList>
            <person name="Blanc G."/>
            <person name="Ogata H."/>
            <person name="Robert C."/>
            <person name="Audic S."/>
            <person name="Claverie J.-M."/>
            <person name="Raoult D."/>
        </authorList>
    </citation>
    <scope>NUCLEOTIDE SEQUENCE [LARGE SCALE GENOMIC DNA]</scope>
    <source>
        <strain evidence="11">Mtu5</strain>
    </source>
</reference>
<dbReference type="SMART" id="SM00739">
    <property type="entry name" value="KOW"/>
    <property type="match status" value="1"/>
</dbReference>
<proteinExistence type="inferred from homology"/>
<evidence type="ECO:0000256" key="2">
    <source>
        <dbReference type="ARBA" id="ARBA00022814"/>
    </source>
</evidence>
<accession>A8F0P2</accession>
<comment type="similarity">
    <text evidence="5 7">Belongs to the NusG family.</text>
</comment>
<name>A8F0P2_RICM5</name>
<dbReference type="InterPro" id="IPR047050">
    <property type="entry name" value="NGN"/>
</dbReference>
<dbReference type="InterPro" id="IPR008991">
    <property type="entry name" value="Translation_prot_SH3-like_sf"/>
</dbReference>
<dbReference type="InterPro" id="IPR006645">
    <property type="entry name" value="NGN-like_dom"/>
</dbReference>
<evidence type="ECO:0000256" key="3">
    <source>
        <dbReference type="ARBA" id="ARBA00023015"/>
    </source>
</evidence>
<evidence type="ECO:0000256" key="5">
    <source>
        <dbReference type="HAMAP-Rule" id="MF_00948"/>
    </source>
</evidence>
<dbReference type="PANTHER" id="PTHR30265:SF2">
    <property type="entry name" value="TRANSCRIPTION TERMINATION_ANTITERMINATION PROTEIN NUSG"/>
    <property type="match status" value="1"/>
</dbReference>
<dbReference type="GO" id="GO:0031564">
    <property type="term" value="P:transcription antitermination"/>
    <property type="evidence" value="ECO:0007669"/>
    <property type="project" value="UniProtKB-UniRule"/>
</dbReference>
<dbReference type="InterPro" id="IPR015869">
    <property type="entry name" value="Transcrpt_antiterm_NusG_bac_CS"/>
</dbReference>
<dbReference type="InterPro" id="IPR001062">
    <property type="entry name" value="Transcrpt_antiterm_NusG"/>
</dbReference>
<keyword evidence="3 5" id="KW-0805">Transcription regulation</keyword>
<dbReference type="InterPro" id="IPR014722">
    <property type="entry name" value="Rib_uL2_dom2"/>
</dbReference>
<keyword evidence="2 5" id="KW-0889">Transcription antitermination</keyword>
<evidence type="ECO:0000256" key="6">
    <source>
        <dbReference type="NCBIfam" id="TIGR00922"/>
    </source>
</evidence>
<dbReference type="SUPFAM" id="SSF82679">
    <property type="entry name" value="N-utilization substance G protein NusG, N-terminal domain"/>
    <property type="match status" value="1"/>
</dbReference>
<evidence type="ECO:0000259" key="8">
    <source>
        <dbReference type="SMART" id="SM00738"/>
    </source>
</evidence>
<dbReference type="GO" id="GO:0006354">
    <property type="term" value="P:DNA-templated transcription elongation"/>
    <property type="evidence" value="ECO:0007669"/>
    <property type="project" value="UniProtKB-UniRule"/>
</dbReference>
<feature type="domain" description="NusG-like N-terminal" evidence="8">
    <location>
        <begin position="18"/>
        <end position="126"/>
    </location>
</feature>
<gene>
    <name evidence="5 10" type="primary">nusG</name>
    <name evidence="10" type="ordered locus">RMA_0184</name>
</gene>
<keyword evidence="11" id="KW-1185">Reference proteome</keyword>
<dbReference type="HOGENOM" id="CLU_067287_1_0_5"/>
<dbReference type="KEGG" id="rms:RMA_0184"/>
<dbReference type="InterPro" id="IPR043425">
    <property type="entry name" value="NusG-like"/>
</dbReference>
<dbReference type="PRINTS" id="PR00338">
    <property type="entry name" value="NUSGTNSCPFCT"/>
</dbReference>
<dbReference type="AlphaFoldDB" id="A8F0P2"/>
<dbReference type="SMART" id="SM00738">
    <property type="entry name" value="NGN"/>
    <property type="match status" value="1"/>
</dbReference>
<organism evidence="10 11">
    <name type="scientific">Rickettsia massiliae (strain Mtu5)</name>
    <dbReference type="NCBI Taxonomy" id="416276"/>
    <lineage>
        <taxon>Bacteria</taxon>
        <taxon>Pseudomonadati</taxon>
        <taxon>Pseudomonadota</taxon>
        <taxon>Alphaproteobacteria</taxon>
        <taxon>Rickettsiales</taxon>
        <taxon>Rickettsiaceae</taxon>
        <taxon>Rickettsieae</taxon>
        <taxon>Rickettsia</taxon>
        <taxon>spotted fever group</taxon>
    </lineage>
</organism>
<dbReference type="GO" id="GO:0032784">
    <property type="term" value="P:regulation of DNA-templated transcription elongation"/>
    <property type="evidence" value="ECO:0007669"/>
    <property type="project" value="InterPro"/>
</dbReference>
<keyword evidence="4 5" id="KW-0804">Transcription</keyword>
<dbReference type="PROSITE" id="PS01014">
    <property type="entry name" value="NUSG"/>
    <property type="match status" value="1"/>
</dbReference>
<dbReference type="SUPFAM" id="SSF50104">
    <property type="entry name" value="Translation proteins SH3-like domain"/>
    <property type="match status" value="1"/>
</dbReference>
<keyword evidence="1 5" id="KW-0806">Transcription termination</keyword>
<dbReference type="CDD" id="cd09891">
    <property type="entry name" value="NGN_Bact_1"/>
    <property type="match status" value="1"/>
</dbReference>
<dbReference type="InterPro" id="IPR036735">
    <property type="entry name" value="NGN_dom_sf"/>
</dbReference>
<sequence>MVTEQSIDNISPSSEKNVKQWYVVHTASGAEKRIKEDMLRKIAKQKMTDFFEDILIPVFGVSEVKRGKNVKVEKKLMPSYILIKMNMTDKSWHLVKNISGVTGFLGSKTTPKALTESEIQNIFNNLEAEAKEAKNSKLYEVGEIVTVTDGPFETFMGTVEEIDQEKNRLKVSVAIFGKATPIELNFNQVKKND</sequence>
<evidence type="ECO:0000313" key="11">
    <source>
        <dbReference type="Proteomes" id="UP000001311"/>
    </source>
</evidence>
<comment type="function">
    <text evidence="5 7">Participates in transcription elongation, termination and antitermination.</text>
</comment>
<dbReference type="EMBL" id="CP000683">
    <property type="protein sequence ID" value="ABV84478.1"/>
    <property type="molecule type" value="Genomic_DNA"/>
</dbReference>
<dbReference type="Gene3D" id="3.30.70.940">
    <property type="entry name" value="NusG, N-terminal domain"/>
    <property type="match status" value="1"/>
</dbReference>
<dbReference type="Pfam" id="PF00467">
    <property type="entry name" value="KOW"/>
    <property type="match status" value="1"/>
</dbReference>
<dbReference type="CDD" id="cd06091">
    <property type="entry name" value="KOW_NusG"/>
    <property type="match status" value="1"/>
</dbReference>
<dbReference type="Proteomes" id="UP000001311">
    <property type="component" value="Chromosome"/>
</dbReference>
<feature type="domain" description="KOW" evidence="9">
    <location>
        <begin position="138"/>
        <end position="165"/>
    </location>
</feature>
<dbReference type="Gene3D" id="2.30.30.30">
    <property type="match status" value="1"/>
</dbReference>
<evidence type="ECO:0000313" key="10">
    <source>
        <dbReference type="EMBL" id="ABV84478.1"/>
    </source>
</evidence>
<evidence type="ECO:0000259" key="9">
    <source>
        <dbReference type="SMART" id="SM00739"/>
    </source>
</evidence>
<dbReference type="GO" id="GO:0006353">
    <property type="term" value="P:DNA-templated transcription termination"/>
    <property type="evidence" value="ECO:0007669"/>
    <property type="project" value="UniProtKB-UniRule"/>
</dbReference>
<dbReference type="GO" id="GO:0005829">
    <property type="term" value="C:cytosol"/>
    <property type="evidence" value="ECO:0007669"/>
    <property type="project" value="UniProtKB-ARBA"/>
</dbReference>
<evidence type="ECO:0000256" key="7">
    <source>
        <dbReference type="RuleBase" id="RU000538"/>
    </source>
</evidence>
<protein>
    <recommendedName>
        <fullName evidence="5 6">Transcription termination/antitermination protein NusG</fullName>
    </recommendedName>
</protein>
<evidence type="ECO:0000256" key="1">
    <source>
        <dbReference type="ARBA" id="ARBA00022472"/>
    </source>
</evidence>
<dbReference type="Pfam" id="PF02357">
    <property type="entry name" value="NusG"/>
    <property type="match status" value="1"/>
</dbReference>
<evidence type="ECO:0000256" key="4">
    <source>
        <dbReference type="ARBA" id="ARBA00023163"/>
    </source>
</evidence>
<dbReference type="InterPro" id="IPR005824">
    <property type="entry name" value="KOW"/>
</dbReference>